<comment type="caution">
    <text evidence="1">The sequence shown here is derived from an EMBL/GenBank/DDBJ whole genome shotgun (WGS) entry which is preliminary data.</text>
</comment>
<keyword evidence="2" id="KW-1185">Reference proteome</keyword>
<dbReference type="EMBL" id="SBJO01001390">
    <property type="protein sequence ID" value="KAF9746156.1"/>
    <property type="molecule type" value="Genomic_DNA"/>
</dbReference>
<evidence type="ECO:0000313" key="1">
    <source>
        <dbReference type="EMBL" id="KAF9746156.1"/>
    </source>
</evidence>
<feature type="non-terminal residue" evidence="1">
    <location>
        <position position="1"/>
    </location>
</feature>
<protein>
    <submittedName>
        <fullName evidence="1">Uncharacterized protein</fullName>
    </submittedName>
</protein>
<dbReference type="AlphaFoldDB" id="A0A9P6KXK8"/>
<proteinExistence type="predicted"/>
<organism evidence="1 2">
    <name type="scientific">Nosema granulosis</name>
    <dbReference type="NCBI Taxonomy" id="83296"/>
    <lineage>
        <taxon>Eukaryota</taxon>
        <taxon>Fungi</taxon>
        <taxon>Fungi incertae sedis</taxon>
        <taxon>Microsporidia</taxon>
        <taxon>Nosematidae</taxon>
        <taxon>Nosema</taxon>
    </lineage>
</organism>
<evidence type="ECO:0000313" key="2">
    <source>
        <dbReference type="Proteomes" id="UP000740883"/>
    </source>
</evidence>
<name>A0A9P6KXK8_9MICR</name>
<reference evidence="1 2" key="1">
    <citation type="journal article" date="2020" name="Genome Biol. Evol.">
        <title>Comparative genomics of strictly vertically transmitted, feminizing microsporidia endosymbionts of amphipod crustaceans.</title>
        <authorList>
            <person name="Cormier A."/>
            <person name="Chebbi M.A."/>
            <person name="Giraud I."/>
            <person name="Wattier R."/>
            <person name="Teixeira M."/>
            <person name="Gilbert C."/>
            <person name="Rigaud T."/>
            <person name="Cordaux R."/>
        </authorList>
    </citation>
    <scope>NUCLEOTIDE SEQUENCE [LARGE SCALE GENOMIC DNA]</scope>
    <source>
        <strain evidence="1 2">Ou3-Ou53</strain>
    </source>
</reference>
<sequence>VYKITTKNIKNDIFRIELEETWKELKDSGKVKFVLRNSDDEIIEWHKEQFAGKREESFNYEDWKVKLFTFFAKKVEPGDFLTERQRKGEDPGDFLRRIMKDGRELSLEDSMILGVFRNGLTRNRDYIKLSLVGQTRITENLFRIIYDANKIAEESFQRLKKRREKSGLADDKKICLLNQISNLKLMLYHRMIF</sequence>
<accession>A0A9P6KXK8</accession>
<gene>
    <name evidence="1" type="ORF">NGRA_3536</name>
</gene>
<dbReference type="Proteomes" id="UP000740883">
    <property type="component" value="Unassembled WGS sequence"/>
</dbReference>